<organism evidence="2">
    <name type="scientific">marine sediment metagenome</name>
    <dbReference type="NCBI Taxonomy" id="412755"/>
    <lineage>
        <taxon>unclassified sequences</taxon>
        <taxon>metagenomes</taxon>
        <taxon>ecological metagenomes</taxon>
    </lineage>
</organism>
<gene>
    <name evidence="2" type="ORF">S03H2_11956</name>
</gene>
<protein>
    <recommendedName>
        <fullName evidence="1">Methyltransferase FkbM domain-containing protein</fullName>
    </recommendedName>
</protein>
<dbReference type="NCBIfam" id="TIGR01444">
    <property type="entry name" value="fkbM_fam"/>
    <property type="match status" value="1"/>
</dbReference>
<evidence type="ECO:0000313" key="2">
    <source>
        <dbReference type="EMBL" id="GAH44978.1"/>
    </source>
</evidence>
<name>X1HI76_9ZZZZ</name>
<dbReference type="Gene3D" id="3.40.50.150">
    <property type="entry name" value="Vaccinia Virus protein VP39"/>
    <property type="match status" value="1"/>
</dbReference>
<dbReference type="InterPro" id="IPR006342">
    <property type="entry name" value="FkbM_mtfrase"/>
</dbReference>
<dbReference type="AlphaFoldDB" id="X1HI76"/>
<feature type="domain" description="Methyltransferase FkbM" evidence="1">
    <location>
        <begin position="23"/>
        <end position="196"/>
    </location>
</feature>
<comment type="caution">
    <text evidence="2">The sequence shown here is derived from an EMBL/GenBank/DDBJ whole genome shotgun (WGS) entry which is preliminary data.</text>
</comment>
<accession>X1HI76</accession>
<dbReference type="EMBL" id="BARU01006086">
    <property type="protein sequence ID" value="GAH44978.1"/>
    <property type="molecule type" value="Genomic_DNA"/>
</dbReference>
<evidence type="ECO:0000259" key="1">
    <source>
        <dbReference type="Pfam" id="PF05050"/>
    </source>
</evidence>
<dbReference type="SUPFAM" id="SSF53335">
    <property type="entry name" value="S-adenosyl-L-methionine-dependent methyltransferases"/>
    <property type="match status" value="1"/>
</dbReference>
<dbReference type="InterPro" id="IPR029063">
    <property type="entry name" value="SAM-dependent_MTases_sf"/>
</dbReference>
<dbReference type="Pfam" id="PF05050">
    <property type="entry name" value="Methyltransf_21"/>
    <property type="match status" value="1"/>
</dbReference>
<proteinExistence type="predicted"/>
<reference evidence="2" key="1">
    <citation type="journal article" date="2014" name="Front. Microbiol.">
        <title>High frequency of phylogenetically diverse reductive dehalogenase-homologous genes in deep subseafloor sedimentary metagenomes.</title>
        <authorList>
            <person name="Kawai M."/>
            <person name="Futagami T."/>
            <person name="Toyoda A."/>
            <person name="Takaki Y."/>
            <person name="Nishi S."/>
            <person name="Hori S."/>
            <person name="Arai W."/>
            <person name="Tsubouchi T."/>
            <person name="Morono Y."/>
            <person name="Uchiyama I."/>
            <person name="Ito T."/>
            <person name="Fujiyama A."/>
            <person name="Inagaki F."/>
            <person name="Takami H."/>
        </authorList>
    </citation>
    <scope>NUCLEOTIDE SEQUENCE</scope>
    <source>
        <strain evidence="2">Expedition CK06-06</strain>
    </source>
</reference>
<sequence length="215" mass="24693">MLEKIGIYFIDFKRLRDNAVIVDAGACKGEFIEKIIKKNSTYKIIAIECDKDNIEILREKSFPNVTICEKALIGHKPKEKLFYHQYTGFPESGTVGYEKTYIKKHRKFAGITKYEIETLGINDIFSELNIDRIDYMKMNIEGSERDILATMTGETASRIGQISISTHTKILSDLSSTFLKRSAEIDVIQRLNELGFKAWEVGRRLVYGIFNKMEA</sequence>